<feature type="compositionally biased region" description="Polar residues" evidence="1">
    <location>
        <begin position="1"/>
        <end position="19"/>
    </location>
</feature>
<dbReference type="EMBL" id="NXLR01000014">
    <property type="protein sequence ID" value="RDU59327.1"/>
    <property type="molecule type" value="Genomic_DNA"/>
</dbReference>
<dbReference type="Proteomes" id="UP000256599">
    <property type="component" value="Unassembled WGS sequence"/>
</dbReference>
<dbReference type="PROSITE" id="PS51833">
    <property type="entry name" value="HDOD"/>
    <property type="match status" value="1"/>
</dbReference>
<dbReference type="InterPro" id="IPR052340">
    <property type="entry name" value="RNase_Y/CdgJ"/>
</dbReference>
<evidence type="ECO:0000313" key="3">
    <source>
        <dbReference type="EMBL" id="RDU59327.1"/>
    </source>
</evidence>
<dbReference type="InterPro" id="IPR013976">
    <property type="entry name" value="HDOD"/>
</dbReference>
<dbReference type="OrthoDB" id="9803649at2"/>
<dbReference type="PANTHER" id="PTHR33525">
    <property type="match status" value="1"/>
</dbReference>
<keyword evidence="4" id="KW-1185">Reference proteome</keyword>
<reference evidence="3 4" key="1">
    <citation type="submission" date="2018-04" db="EMBL/GenBank/DDBJ databases">
        <title>Novel Campyloabacter and Helicobacter Species and Strains.</title>
        <authorList>
            <person name="Mannion A.J."/>
            <person name="Shen Z."/>
            <person name="Fox J.G."/>
        </authorList>
    </citation>
    <scope>NUCLEOTIDE SEQUENCE [LARGE SCALE GENOMIC DNA]</scope>
    <source>
        <strain evidence="3 4">MIT 98-6070</strain>
    </source>
</reference>
<comment type="caution">
    <text evidence="3">The sequence shown here is derived from an EMBL/GenBank/DDBJ whole genome shotgun (WGS) entry which is preliminary data.</text>
</comment>
<name>A0A3D8I2L2_9HELI</name>
<dbReference type="Pfam" id="PF08668">
    <property type="entry name" value="HDOD"/>
    <property type="match status" value="1"/>
</dbReference>
<dbReference type="Gene3D" id="1.10.3210.10">
    <property type="entry name" value="Hypothetical protein af1432"/>
    <property type="match status" value="1"/>
</dbReference>
<evidence type="ECO:0000259" key="2">
    <source>
        <dbReference type="PROSITE" id="PS51833"/>
    </source>
</evidence>
<dbReference type="AlphaFoldDB" id="A0A3D8I2L2"/>
<evidence type="ECO:0000256" key="1">
    <source>
        <dbReference type="SAM" id="MobiDB-lite"/>
    </source>
</evidence>
<feature type="domain" description="HDOD" evidence="2">
    <location>
        <begin position="50"/>
        <end position="250"/>
    </location>
</feature>
<evidence type="ECO:0000313" key="4">
    <source>
        <dbReference type="Proteomes" id="UP000256599"/>
    </source>
</evidence>
<dbReference type="PANTHER" id="PTHR33525:SF3">
    <property type="entry name" value="RIBONUCLEASE Y"/>
    <property type="match status" value="1"/>
</dbReference>
<feature type="region of interest" description="Disordered" evidence="1">
    <location>
        <begin position="1"/>
        <end position="27"/>
    </location>
</feature>
<organism evidence="3 4">
    <name type="scientific">Helicobacter marmotae</name>
    <dbReference type="NCBI Taxonomy" id="152490"/>
    <lineage>
        <taxon>Bacteria</taxon>
        <taxon>Pseudomonadati</taxon>
        <taxon>Campylobacterota</taxon>
        <taxon>Epsilonproteobacteria</taxon>
        <taxon>Campylobacterales</taxon>
        <taxon>Helicobacteraceae</taxon>
        <taxon>Helicobacter</taxon>
    </lineage>
</organism>
<accession>A0A3D8I2L2</accession>
<gene>
    <name evidence="3" type="ORF">CQA63_07280</name>
</gene>
<protein>
    <submittedName>
        <fullName evidence="3">HDOD domain-containing protein</fullName>
    </submittedName>
</protein>
<dbReference type="RefSeq" id="WP_104700571.1">
    <property type="nucleotide sequence ID" value="NZ_FZPP01000038.1"/>
</dbReference>
<dbReference type="SUPFAM" id="SSF109604">
    <property type="entry name" value="HD-domain/PDEase-like"/>
    <property type="match status" value="1"/>
</dbReference>
<proteinExistence type="predicted"/>
<sequence length="316" mass="35455">MESTAITQEKELQTTTSAELSPPPAENEEIEEVIPEYTQSELLEKVINSYPPLPKVALMLRDCAQDTCSSWCIEEVTGAISDDPLLRDHLINLVNSPFYGFSNEIVNLRQIVSLLGINNVASIAIATFFESSIHINVSPYGLEPEEFIIKSRKAVSFVSDWFSSIDKKFAQELIPCILLLRAGMVLFSKVLLEVRKDKAFLESLKANNYDITLVENEFFGTDHLKILADLFEKWKFDDLIVESAKFIENPGEAPIEAMKNAYVLAIANAAFGPRGVQNKKKVSELVRQARKQAVNINIGRLIEICPFTIILDDRAK</sequence>